<sequence>MPLNPHRKARLRIVVLVLALLILLVWLGVLLTRRSSAEPDEVQAYRQSRPVSLPALDFRFDELSETWTEADLRRQFPQVQFDCGKVPPTSDLGEWGCGAEIFTHNGVEAMRVSFFFHDGHLDSASVNVPKWTHKKALHSVLALYGQPAGLQSPPSADGLRLVAWRLKDGSALFYNRDRPIAMPWSAMFWVSQSRCKQRGCIVDRAADGRSATPDLPDAASAIRP</sequence>
<organism evidence="1 2">
    <name type="scientific">Roseateles flavus</name>
    <dbReference type="NCBI Taxonomy" id="3149041"/>
    <lineage>
        <taxon>Bacteria</taxon>
        <taxon>Pseudomonadati</taxon>
        <taxon>Pseudomonadota</taxon>
        <taxon>Betaproteobacteria</taxon>
        <taxon>Burkholderiales</taxon>
        <taxon>Sphaerotilaceae</taxon>
        <taxon>Roseateles</taxon>
    </lineage>
</organism>
<dbReference type="RefSeq" id="WP_347607122.1">
    <property type="nucleotide sequence ID" value="NZ_JBDPZC010000001.1"/>
</dbReference>
<evidence type="ECO:0000313" key="1">
    <source>
        <dbReference type="EMBL" id="MEO3712226.1"/>
    </source>
</evidence>
<keyword evidence="2" id="KW-1185">Reference proteome</keyword>
<accession>A0ABV0GB04</accession>
<evidence type="ECO:0000313" key="2">
    <source>
        <dbReference type="Proteomes" id="UP001462640"/>
    </source>
</evidence>
<gene>
    <name evidence="1" type="ORF">ABDJ40_05525</name>
</gene>
<reference evidence="1 2" key="1">
    <citation type="submission" date="2024-05" db="EMBL/GenBank/DDBJ databases">
        <title>Roseateles sp. 2.12 16S ribosomal RNA gene Genome sequencing and assembly.</title>
        <authorList>
            <person name="Woo H."/>
        </authorList>
    </citation>
    <scope>NUCLEOTIDE SEQUENCE [LARGE SCALE GENOMIC DNA]</scope>
    <source>
        <strain evidence="1 2">2.12</strain>
    </source>
</reference>
<protein>
    <submittedName>
        <fullName evidence="1">Uncharacterized protein</fullName>
    </submittedName>
</protein>
<name>A0ABV0GB04_9BURK</name>
<dbReference type="Proteomes" id="UP001462640">
    <property type="component" value="Unassembled WGS sequence"/>
</dbReference>
<proteinExistence type="predicted"/>
<dbReference type="EMBL" id="JBDPZC010000001">
    <property type="protein sequence ID" value="MEO3712226.1"/>
    <property type="molecule type" value="Genomic_DNA"/>
</dbReference>
<comment type="caution">
    <text evidence="1">The sequence shown here is derived from an EMBL/GenBank/DDBJ whole genome shotgun (WGS) entry which is preliminary data.</text>
</comment>